<protein>
    <submittedName>
        <fullName evidence="5">GntR family transcriptional regulator</fullName>
    </submittedName>
</protein>
<keyword evidence="3" id="KW-0804">Transcription</keyword>
<evidence type="ECO:0000313" key="5">
    <source>
        <dbReference type="EMBL" id="PRH86205.1"/>
    </source>
</evidence>
<dbReference type="InterPro" id="IPR008920">
    <property type="entry name" value="TF_FadR/GntR_C"/>
</dbReference>
<sequence>MLDTLRHANVRPRSTATNVYEMLRSDIVLGVLRPQQPIREAEIAASLSVSRTPVREALLRLANLGLVEIFPQSGTVVAPIRVEKVKAAQLIREVVEVEVSRRACQAANQADLDALAGIVDEQEFAASRKDVRRFYELDEAFHRRIFATVDCLAAADELEDMKAHLNRLRFVTVNWPNRLEAIIAEHRDILAGLAAGDEDATVIAMRNHLRTILQALDSFVTRAP</sequence>
<feature type="domain" description="HTH gntR-type" evidence="4">
    <location>
        <begin position="13"/>
        <end position="80"/>
    </location>
</feature>
<dbReference type="InterPro" id="IPR036388">
    <property type="entry name" value="WH-like_DNA-bd_sf"/>
</dbReference>
<dbReference type="CDD" id="cd07377">
    <property type="entry name" value="WHTH_GntR"/>
    <property type="match status" value="1"/>
</dbReference>
<dbReference type="SUPFAM" id="SSF46785">
    <property type="entry name" value="Winged helix' DNA-binding domain"/>
    <property type="match status" value="1"/>
</dbReference>
<dbReference type="PANTHER" id="PTHR43537:SF6">
    <property type="entry name" value="HTH-TYPE TRANSCRIPTIONAL REPRESSOR RSPR"/>
    <property type="match status" value="1"/>
</dbReference>
<keyword evidence="2" id="KW-0238">DNA-binding</keyword>
<dbReference type="OrthoDB" id="9788098at2"/>
<dbReference type="Proteomes" id="UP000237682">
    <property type="component" value="Unassembled WGS sequence"/>
</dbReference>
<organism evidence="5 6">
    <name type="scientific">Labrys okinawensis</name>
    <dbReference type="NCBI Taxonomy" id="346911"/>
    <lineage>
        <taxon>Bacteria</taxon>
        <taxon>Pseudomonadati</taxon>
        <taxon>Pseudomonadota</taxon>
        <taxon>Alphaproteobacteria</taxon>
        <taxon>Hyphomicrobiales</taxon>
        <taxon>Xanthobacteraceae</taxon>
        <taxon>Labrys</taxon>
    </lineage>
</organism>
<dbReference type="Pfam" id="PF07729">
    <property type="entry name" value="FCD"/>
    <property type="match status" value="1"/>
</dbReference>
<dbReference type="InterPro" id="IPR000524">
    <property type="entry name" value="Tscrpt_reg_HTH_GntR"/>
</dbReference>
<evidence type="ECO:0000259" key="4">
    <source>
        <dbReference type="PROSITE" id="PS50949"/>
    </source>
</evidence>
<dbReference type="Gene3D" id="1.20.120.530">
    <property type="entry name" value="GntR ligand-binding domain-like"/>
    <property type="match status" value="1"/>
</dbReference>
<dbReference type="SMART" id="SM00345">
    <property type="entry name" value="HTH_GNTR"/>
    <property type="match status" value="1"/>
</dbReference>
<dbReference type="PANTHER" id="PTHR43537">
    <property type="entry name" value="TRANSCRIPTIONAL REGULATOR, GNTR FAMILY"/>
    <property type="match status" value="1"/>
</dbReference>
<keyword evidence="1" id="KW-0805">Transcription regulation</keyword>
<name>A0A2S9QA35_9HYPH</name>
<dbReference type="GO" id="GO:0003677">
    <property type="term" value="F:DNA binding"/>
    <property type="evidence" value="ECO:0007669"/>
    <property type="project" value="UniProtKB-KW"/>
</dbReference>
<dbReference type="Gene3D" id="1.10.10.10">
    <property type="entry name" value="Winged helix-like DNA-binding domain superfamily/Winged helix DNA-binding domain"/>
    <property type="match status" value="1"/>
</dbReference>
<evidence type="ECO:0000256" key="2">
    <source>
        <dbReference type="ARBA" id="ARBA00023125"/>
    </source>
</evidence>
<dbReference type="PROSITE" id="PS50949">
    <property type="entry name" value="HTH_GNTR"/>
    <property type="match status" value="1"/>
</dbReference>
<evidence type="ECO:0000256" key="1">
    <source>
        <dbReference type="ARBA" id="ARBA00023015"/>
    </source>
</evidence>
<dbReference type="Pfam" id="PF00392">
    <property type="entry name" value="GntR"/>
    <property type="match status" value="1"/>
</dbReference>
<keyword evidence="6" id="KW-1185">Reference proteome</keyword>
<gene>
    <name evidence="5" type="ORF">C5L14_18365</name>
</gene>
<dbReference type="AlphaFoldDB" id="A0A2S9QA35"/>
<evidence type="ECO:0000256" key="3">
    <source>
        <dbReference type="ARBA" id="ARBA00023163"/>
    </source>
</evidence>
<dbReference type="GO" id="GO:0003700">
    <property type="term" value="F:DNA-binding transcription factor activity"/>
    <property type="evidence" value="ECO:0007669"/>
    <property type="project" value="InterPro"/>
</dbReference>
<comment type="caution">
    <text evidence="5">The sequence shown here is derived from an EMBL/GenBank/DDBJ whole genome shotgun (WGS) entry which is preliminary data.</text>
</comment>
<dbReference type="InterPro" id="IPR011711">
    <property type="entry name" value="GntR_C"/>
</dbReference>
<proteinExistence type="predicted"/>
<dbReference type="SMART" id="SM00895">
    <property type="entry name" value="FCD"/>
    <property type="match status" value="1"/>
</dbReference>
<dbReference type="EMBL" id="PUEJ01000006">
    <property type="protein sequence ID" value="PRH86205.1"/>
    <property type="molecule type" value="Genomic_DNA"/>
</dbReference>
<evidence type="ECO:0000313" key="6">
    <source>
        <dbReference type="Proteomes" id="UP000237682"/>
    </source>
</evidence>
<accession>A0A2S9QA35</accession>
<dbReference type="RefSeq" id="WP_105863501.1">
    <property type="nucleotide sequence ID" value="NZ_PUEJ01000006.1"/>
</dbReference>
<dbReference type="SUPFAM" id="SSF48008">
    <property type="entry name" value="GntR ligand-binding domain-like"/>
    <property type="match status" value="1"/>
</dbReference>
<reference evidence="5 6" key="1">
    <citation type="submission" date="2018-02" db="EMBL/GenBank/DDBJ databases">
        <title>Whole genome sequencing of endophytic bacterium.</title>
        <authorList>
            <person name="Eedara R."/>
            <person name="Podile A.R."/>
        </authorList>
    </citation>
    <scope>NUCLEOTIDE SEQUENCE [LARGE SCALE GENOMIC DNA]</scope>
    <source>
        <strain evidence="5 6">RP1T</strain>
    </source>
</reference>
<dbReference type="InterPro" id="IPR036390">
    <property type="entry name" value="WH_DNA-bd_sf"/>
</dbReference>